<dbReference type="EMBL" id="VUKA01000003">
    <property type="protein sequence ID" value="KAA2213596.1"/>
    <property type="molecule type" value="Genomic_DNA"/>
</dbReference>
<evidence type="ECO:0000313" key="3">
    <source>
        <dbReference type="Proteomes" id="UP000322110"/>
    </source>
</evidence>
<name>A0A5B2TGG3_9PROT</name>
<feature type="compositionally biased region" description="Polar residues" evidence="1">
    <location>
        <begin position="126"/>
        <end position="135"/>
    </location>
</feature>
<evidence type="ECO:0000256" key="1">
    <source>
        <dbReference type="SAM" id="MobiDB-lite"/>
    </source>
</evidence>
<feature type="compositionally biased region" description="Low complexity" evidence="1">
    <location>
        <begin position="62"/>
        <end position="77"/>
    </location>
</feature>
<protein>
    <submittedName>
        <fullName evidence="2">Uncharacterized protein</fullName>
    </submittedName>
</protein>
<keyword evidence="3" id="KW-1185">Reference proteome</keyword>
<organism evidence="2 3">
    <name type="scientific">Teichococcus oryzae</name>
    <dbReference type="NCBI Taxonomy" id="1608942"/>
    <lineage>
        <taxon>Bacteria</taxon>
        <taxon>Pseudomonadati</taxon>
        <taxon>Pseudomonadota</taxon>
        <taxon>Alphaproteobacteria</taxon>
        <taxon>Acetobacterales</taxon>
        <taxon>Roseomonadaceae</taxon>
        <taxon>Roseomonas</taxon>
    </lineage>
</organism>
<accession>A0A5B2TGG3</accession>
<dbReference type="OrthoDB" id="9922027at2"/>
<proteinExistence type="predicted"/>
<sequence length="154" mass="15909">MGDLEKTVITFDSRRPAPMTFRLILAALGGLCAILPAVPALGSPCGERIAALERRLDEGTARAAAASSGGQAVAAAREGQASQPGTRNEPRMPFQDPAQESHATRQAAEVGGGGTGMAEARAALNQARTLDQQGNAPGCMEAVMEAERRSVSRP</sequence>
<feature type="compositionally biased region" description="Basic and acidic residues" evidence="1">
    <location>
        <begin position="145"/>
        <end position="154"/>
    </location>
</feature>
<reference evidence="2 3" key="1">
    <citation type="journal article" date="2015" name="Int. J. Syst. Evol. Microbiol.">
        <title>Roseomonas oryzae sp. nov., isolated from paddy rhizosphere soil.</title>
        <authorList>
            <person name="Ramaprasad E.V."/>
            <person name="Sasikala Ch."/>
            <person name="Ramana Ch.V."/>
        </authorList>
    </citation>
    <scope>NUCLEOTIDE SEQUENCE [LARGE SCALE GENOMIC DNA]</scope>
    <source>
        <strain evidence="2 3">KCTC 42542</strain>
    </source>
</reference>
<feature type="region of interest" description="Disordered" evidence="1">
    <location>
        <begin position="62"/>
        <end position="154"/>
    </location>
</feature>
<dbReference type="AlphaFoldDB" id="A0A5B2TGG3"/>
<gene>
    <name evidence="2" type="ORF">F0Q34_10230</name>
</gene>
<dbReference type="RefSeq" id="WP_149812100.1">
    <property type="nucleotide sequence ID" value="NZ_VUKA01000003.1"/>
</dbReference>
<dbReference type="Proteomes" id="UP000322110">
    <property type="component" value="Unassembled WGS sequence"/>
</dbReference>
<comment type="caution">
    <text evidence="2">The sequence shown here is derived from an EMBL/GenBank/DDBJ whole genome shotgun (WGS) entry which is preliminary data.</text>
</comment>
<evidence type="ECO:0000313" key="2">
    <source>
        <dbReference type="EMBL" id="KAA2213596.1"/>
    </source>
</evidence>